<accession>A0ABR2LPD1</accession>
<feature type="signal peptide" evidence="1">
    <location>
        <begin position="1"/>
        <end position="19"/>
    </location>
</feature>
<keyword evidence="3" id="KW-1185">Reference proteome</keyword>
<dbReference type="EMBL" id="JBBWWR010000017">
    <property type="protein sequence ID" value="KAK8945877.1"/>
    <property type="molecule type" value="Genomic_DNA"/>
</dbReference>
<organism evidence="2 3">
    <name type="scientific">Platanthera guangdongensis</name>
    <dbReference type="NCBI Taxonomy" id="2320717"/>
    <lineage>
        <taxon>Eukaryota</taxon>
        <taxon>Viridiplantae</taxon>
        <taxon>Streptophyta</taxon>
        <taxon>Embryophyta</taxon>
        <taxon>Tracheophyta</taxon>
        <taxon>Spermatophyta</taxon>
        <taxon>Magnoliopsida</taxon>
        <taxon>Liliopsida</taxon>
        <taxon>Asparagales</taxon>
        <taxon>Orchidaceae</taxon>
        <taxon>Orchidoideae</taxon>
        <taxon>Orchideae</taxon>
        <taxon>Orchidinae</taxon>
        <taxon>Platanthera</taxon>
    </lineage>
</organism>
<feature type="chain" id="PRO_5046893968" evidence="1">
    <location>
        <begin position="20"/>
        <end position="76"/>
    </location>
</feature>
<evidence type="ECO:0000313" key="2">
    <source>
        <dbReference type="EMBL" id="KAK8945877.1"/>
    </source>
</evidence>
<gene>
    <name evidence="2" type="ORF">KSP40_PGU003594</name>
</gene>
<sequence length="76" mass="8646">MLMLGNSWWFFLLDPGIDTVVVVRSQLHFLCANAEYLKFLLTNNNGPQKIANLLGMLPLERAINLGLFHAVFPWDS</sequence>
<keyword evidence="1" id="KW-0732">Signal</keyword>
<dbReference type="Proteomes" id="UP001412067">
    <property type="component" value="Unassembled WGS sequence"/>
</dbReference>
<evidence type="ECO:0000313" key="3">
    <source>
        <dbReference type="Proteomes" id="UP001412067"/>
    </source>
</evidence>
<reference evidence="2 3" key="1">
    <citation type="journal article" date="2022" name="Nat. Plants">
        <title>Genomes of leafy and leafless Platanthera orchids illuminate the evolution of mycoheterotrophy.</title>
        <authorList>
            <person name="Li M.H."/>
            <person name="Liu K.W."/>
            <person name="Li Z."/>
            <person name="Lu H.C."/>
            <person name="Ye Q.L."/>
            <person name="Zhang D."/>
            <person name="Wang J.Y."/>
            <person name="Li Y.F."/>
            <person name="Zhong Z.M."/>
            <person name="Liu X."/>
            <person name="Yu X."/>
            <person name="Liu D.K."/>
            <person name="Tu X.D."/>
            <person name="Liu B."/>
            <person name="Hao Y."/>
            <person name="Liao X.Y."/>
            <person name="Jiang Y.T."/>
            <person name="Sun W.H."/>
            <person name="Chen J."/>
            <person name="Chen Y.Q."/>
            <person name="Ai Y."/>
            <person name="Zhai J.W."/>
            <person name="Wu S.S."/>
            <person name="Zhou Z."/>
            <person name="Hsiao Y.Y."/>
            <person name="Wu W.L."/>
            <person name="Chen Y.Y."/>
            <person name="Lin Y.F."/>
            <person name="Hsu J.L."/>
            <person name="Li C.Y."/>
            <person name="Wang Z.W."/>
            <person name="Zhao X."/>
            <person name="Zhong W.Y."/>
            <person name="Ma X.K."/>
            <person name="Ma L."/>
            <person name="Huang J."/>
            <person name="Chen G.Z."/>
            <person name="Huang M.Z."/>
            <person name="Huang L."/>
            <person name="Peng D.H."/>
            <person name="Luo Y.B."/>
            <person name="Zou S.Q."/>
            <person name="Chen S.P."/>
            <person name="Lan S."/>
            <person name="Tsai W.C."/>
            <person name="Van de Peer Y."/>
            <person name="Liu Z.J."/>
        </authorList>
    </citation>
    <scope>NUCLEOTIDE SEQUENCE [LARGE SCALE GENOMIC DNA]</scope>
    <source>
        <strain evidence="2">Lor288</strain>
    </source>
</reference>
<evidence type="ECO:0000256" key="1">
    <source>
        <dbReference type="SAM" id="SignalP"/>
    </source>
</evidence>
<protein>
    <submittedName>
        <fullName evidence="2">Uncharacterized protein</fullName>
    </submittedName>
</protein>
<comment type="caution">
    <text evidence="2">The sequence shown here is derived from an EMBL/GenBank/DDBJ whole genome shotgun (WGS) entry which is preliminary data.</text>
</comment>
<name>A0ABR2LPD1_9ASPA</name>
<proteinExistence type="predicted"/>